<keyword evidence="2" id="KW-1185">Reference proteome</keyword>
<dbReference type="InterPro" id="IPR036388">
    <property type="entry name" value="WH-like_DNA-bd_sf"/>
</dbReference>
<dbReference type="Pfam" id="PF25212">
    <property type="entry name" value="HVO_A0114"/>
    <property type="match status" value="1"/>
</dbReference>
<name>A0ABY5ZQY5_9BACT</name>
<dbReference type="Gene3D" id="1.10.10.10">
    <property type="entry name" value="Winged helix-like DNA-binding domain superfamily/Winged helix DNA-binding domain"/>
    <property type="match status" value="1"/>
</dbReference>
<dbReference type="EMBL" id="CP092109">
    <property type="protein sequence ID" value="UWZ81513.1"/>
    <property type="molecule type" value="Genomic_DNA"/>
</dbReference>
<organism evidence="1 2">
    <name type="scientific">Geoalkalibacter halelectricus</name>
    <dbReference type="NCBI Taxonomy" id="2847045"/>
    <lineage>
        <taxon>Bacteria</taxon>
        <taxon>Pseudomonadati</taxon>
        <taxon>Thermodesulfobacteriota</taxon>
        <taxon>Desulfuromonadia</taxon>
        <taxon>Desulfuromonadales</taxon>
        <taxon>Geoalkalibacteraceae</taxon>
        <taxon>Geoalkalibacter</taxon>
    </lineage>
</organism>
<evidence type="ECO:0000313" key="1">
    <source>
        <dbReference type="EMBL" id="UWZ81513.1"/>
    </source>
</evidence>
<accession>A0ABY5ZQY5</accession>
<reference evidence="1" key="1">
    <citation type="journal article" date="2022" name="Environ. Microbiol.">
        <title>Geoalkalibacter halelectricus SAP #1 sp. nov. possessing extracellular electron transfer and mineral#reducing capabilities from a haloalkaline environment.</title>
        <authorList>
            <person name="Yadav S."/>
            <person name="Singh R."/>
            <person name="Sundharam S.S."/>
            <person name="Chaudhary S."/>
            <person name="Krishnamurthi S."/>
            <person name="Patil S.A."/>
        </authorList>
    </citation>
    <scope>NUCLEOTIDE SEQUENCE</scope>
    <source>
        <strain evidence="1">SAP-1</strain>
    </source>
</reference>
<sequence length="105" mass="12027">MAIARGTFHPPADEPKVWFESLRSFAEVLNEDNQELLRLILEKQPQSLQELEAASGRRSSNLSRTLRTMEQYGLVELIKDKRSVRPVVKATDIRLDIRLHRSSAA</sequence>
<protein>
    <submittedName>
        <fullName evidence="1">MarR family transcriptional regulator</fullName>
    </submittedName>
</protein>
<gene>
    <name evidence="1" type="ORF">L9S41_08975</name>
</gene>
<evidence type="ECO:0000313" key="2">
    <source>
        <dbReference type="Proteomes" id="UP001060414"/>
    </source>
</evidence>
<dbReference type="InterPro" id="IPR036390">
    <property type="entry name" value="WH_DNA-bd_sf"/>
</dbReference>
<proteinExistence type="predicted"/>
<dbReference type="Proteomes" id="UP001060414">
    <property type="component" value="Chromosome"/>
</dbReference>
<dbReference type="RefSeq" id="WP_260749888.1">
    <property type="nucleotide sequence ID" value="NZ_CP092109.1"/>
</dbReference>
<dbReference type="SUPFAM" id="SSF46785">
    <property type="entry name" value="Winged helix' DNA-binding domain"/>
    <property type="match status" value="1"/>
</dbReference>